<evidence type="ECO:0000313" key="2">
    <source>
        <dbReference type="Proteomes" id="UP001458880"/>
    </source>
</evidence>
<evidence type="ECO:0000313" key="1">
    <source>
        <dbReference type="EMBL" id="KAK9695786.1"/>
    </source>
</evidence>
<name>A0AAW1IZM9_POPJA</name>
<keyword evidence="2" id="KW-1185">Reference proteome</keyword>
<organism evidence="1 2">
    <name type="scientific">Popillia japonica</name>
    <name type="common">Japanese beetle</name>
    <dbReference type="NCBI Taxonomy" id="7064"/>
    <lineage>
        <taxon>Eukaryota</taxon>
        <taxon>Metazoa</taxon>
        <taxon>Ecdysozoa</taxon>
        <taxon>Arthropoda</taxon>
        <taxon>Hexapoda</taxon>
        <taxon>Insecta</taxon>
        <taxon>Pterygota</taxon>
        <taxon>Neoptera</taxon>
        <taxon>Endopterygota</taxon>
        <taxon>Coleoptera</taxon>
        <taxon>Polyphaga</taxon>
        <taxon>Scarabaeiformia</taxon>
        <taxon>Scarabaeidae</taxon>
        <taxon>Rutelinae</taxon>
        <taxon>Popillia</taxon>
    </lineage>
</organism>
<reference evidence="1 2" key="1">
    <citation type="journal article" date="2024" name="BMC Genomics">
        <title>De novo assembly and annotation of Popillia japonica's genome with initial clues to its potential as an invasive pest.</title>
        <authorList>
            <person name="Cucini C."/>
            <person name="Boschi S."/>
            <person name="Funari R."/>
            <person name="Cardaioli E."/>
            <person name="Iannotti N."/>
            <person name="Marturano G."/>
            <person name="Paoli F."/>
            <person name="Bruttini M."/>
            <person name="Carapelli A."/>
            <person name="Frati F."/>
            <person name="Nardi F."/>
        </authorList>
    </citation>
    <scope>NUCLEOTIDE SEQUENCE [LARGE SCALE GENOMIC DNA]</scope>
    <source>
        <strain evidence="1">DMR45628</strain>
    </source>
</reference>
<dbReference type="AlphaFoldDB" id="A0AAW1IZM9"/>
<gene>
    <name evidence="1" type="ORF">QE152_g32319</name>
</gene>
<proteinExistence type="predicted"/>
<sequence>MDCRLRFHHNHLNGHLYRLKMVESPNCECGVEEGANHVFFGGEMREAQTTELHLDLMNLGQRPPFNICGLLATEDTRILRRLYKFLKVNGIRV</sequence>
<dbReference type="EMBL" id="JASPKY010000470">
    <property type="protein sequence ID" value="KAK9695786.1"/>
    <property type="molecule type" value="Genomic_DNA"/>
</dbReference>
<protein>
    <submittedName>
        <fullName evidence="1">Uncharacterized protein</fullName>
    </submittedName>
</protein>
<comment type="caution">
    <text evidence="1">The sequence shown here is derived from an EMBL/GenBank/DDBJ whole genome shotgun (WGS) entry which is preliminary data.</text>
</comment>
<dbReference type="Proteomes" id="UP001458880">
    <property type="component" value="Unassembled WGS sequence"/>
</dbReference>
<accession>A0AAW1IZM9</accession>